<dbReference type="InterPro" id="IPR001303">
    <property type="entry name" value="Aldolase_II/adducin_N"/>
</dbReference>
<evidence type="ECO:0000259" key="1">
    <source>
        <dbReference type="Pfam" id="PF00596"/>
    </source>
</evidence>
<organism evidence="2">
    <name type="scientific">uncultured organism</name>
    <dbReference type="NCBI Taxonomy" id="155900"/>
    <lineage>
        <taxon>unclassified sequences</taxon>
        <taxon>environmental samples</taxon>
    </lineage>
</organism>
<dbReference type="Pfam" id="PF00596">
    <property type="entry name" value="Aldolase_II"/>
    <property type="match status" value="1"/>
</dbReference>
<protein>
    <recommendedName>
        <fullName evidence="1">Class II aldolase/adducin N-terminal domain-containing protein</fullName>
    </recommendedName>
</protein>
<evidence type="ECO:0000313" key="2">
    <source>
        <dbReference type="EMBL" id="QEA06603.1"/>
    </source>
</evidence>
<dbReference type="InterPro" id="IPR036409">
    <property type="entry name" value="Aldolase_II/adducin_N_sf"/>
</dbReference>
<sequence>MEREGVIKFDLCHEHGAPPDAASVAVLDAWRDVLRRLGLIGGSPRRYGGLGFGNVSHRAAGGAFVVSGSQTGGLDAPGPAGYCEVTAWDVEHNTIRSRGPVRPSSESLTHGAVYAADDTVAWVFHGHSPEIWSRRRVLGLPETPADVPYGTPAMARAVASLVRRAGPQAVFAMAGHRDGVIAYGRDSDATGGALVRTLAAALAAAHAGR</sequence>
<dbReference type="Gene3D" id="3.40.225.10">
    <property type="entry name" value="Class II aldolase/adducin N-terminal domain"/>
    <property type="match status" value="1"/>
</dbReference>
<reference evidence="2" key="1">
    <citation type="submission" date="2019-06" db="EMBL/GenBank/DDBJ databases">
        <authorList>
            <person name="Murdoch R.W."/>
            <person name="Fathepure B."/>
        </authorList>
    </citation>
    <scope>NUCLEOTIDE SEQUENCE</scope>
</reference>
<accession>A0A5B8RF35</accession>
<dbReference type="EMBL" id="MN079155">
    <property type="protein sequence ID" value="QEA06603.1"/>
    <property type="molecule type" value="Genomic_DNA"/>
</dbReference>
<gene>
    <name evidence="2" type="ORF">KBTEX_02943</name>
</gene>
<name>A0A5B8RF35_9ZZZZ</name>
<feature type="domain" description="Class II aldolase/adducin N-terminal" evidence="1">
    <location>
        <begin position="50"/>
        <end position="133"/>
    </location>
</feature>
<dbReference type="AlphaFoldDB" id="A0A5B8RF35"/>
<proteinExistence type="predicted"/>
<dbReference type="SUPFAM" id="SSF53639">
    <property type="entry name" value="AraD/HMP-PK domain-like"/>
    <property type="match status" value="1"/>
</dbReference>